<evidence type="ECO:0000313" key="2">
    <source>
        <dbReference type="EMBL" id="OSC99609.1"/>
    </source>
</evidence>
<dbReference type="AlphaFoldDB" id="A0A1Y2IEL2"/>
<gene>
    <name evidence="2" type="ORF">PYCCODRAFT_1438179</name>
</gene>
<dbReference type="EMBL" id="KZ084126">
    <property type="protein sequence ID" value="OSC99609.1"/>
    <property type="molecule type" value="Genomic_DNA"/>
</dbReference>
<evidence type="ECO:0000256" key="1">
    <source>
        <dbReference type="SAM" id="SignalP"/>
    </source>
</evidence>
<evidence type="ECO:0008006" key="4">
    <source>
        <dbReference type="Google" id="ProtNLM"/>
    </source>
</evidence>
<accession>A0A1Y2IEL2</accession>
<evidence type="ECO:0000313" key="3">
    <source>
        <dbReference type="Proteomes" id="UP000193067"/>
    </source>
</evidence>
<keyword evidence="1" id="KW-0732">Signal</keyword>
<dbReference type="Proteomes" id="UP000193067">
    <property type="component" value="Unassembled WGS sequence"/>
</dbReference>
<organism evidence="2 3">
    <name type="scientific">Trametes coccinea (strain BRFM310)</name>
    <name type="common">Pycnoporus coccineus</name>
    <dbReference type="NCBI Taxonomy" id="1353009"/>
    <lineage>
        <taxon>Eukaryota</taxon>
        <taxon>Fungi</taxon>
        <taxon>Dikarya</taxon>
        <taxon>Basidiomycota</taxon>
        <taxon>Agaricomycotina</taxon>
        <taxon>Agaricomycetes</taxon>
        <taxon>Polyporales</taxon>
        <taxon>Polyporaceae</taxon>
        <taxon>Trametes</taxon>
    </lineage>
</organism>
<feature type="signal peptide" evidence="1">
    <location>
        <begin position="1"/>
        <end position="18"/>
    </location>
</feature>
<protein>
    <recommendedName>
        <fullName evidence="4">4Fe-4S ferredoxin-type domain-containing protein</fullName>
    </recommendedName>
</protein>
<feature type="chain" id="PRO_5012395403" description="4Fe-4S ferredoxin-type domain-containing protein" evidence="1">
    <location>
        <begin position="19"/>
        <end position="51"/>
    </location>
</feature>
<reference evidence="2 3" key="1">
    <citation type="journal article" date="2015" name="Biotechnol. Biofuels">
        <title>Enhanced degradation of softwood versus hardwood by the white-rot fungus Pycnoporus coccineus.</title>
        <authorList>
            <person name="Couturier M."/>
            <person name="Navarro D."/>
            <person name="Chevret D."/>
            <person name="Henrissat B."/>
            <person name="Piumi F."/>
            <person name="Ruiz-Duenas F.J."/>
            <person name="Martinez A.T."/>
            <person name="Grigoriev I.V."/>
            <person name="Riley R."/>
            <person name="Lipzen A."/>
            <person name="Berrin J.G."/>
            <person name="Master E.R."/>
            <person name="Rosso M.N."/>
        </authorList>
    </citation>
    <scope>NUCLEOTIDE SEQUENCE [LARGE SCALE GENOMIC DNA]</scope>
    <source>
        <strain evidence="2 3">BRFM310</strain>
    </source>
</reference>
<name>A0A1Y2IEL2_TRAC3</name>
<keyword evidence="3" id="KW-1185">Reference proteome</keyword>
<sequence length="51" mass="5399">MLPLLSVRLLRWSGYVLCHLMSSCASSDSIPLVACLECIGCGLCAEGIENA</sequence>
<proteinExistence type="predicted"/>
<dbReference type="OrthoDB" id="3006091at2759"/>